<accession>A0A7S9SNV4</accession>
<name>A0A7S9SNV4_9CAUD</name>
<evidence type="ECO:0000313" key="2">
    <source>
        <dbReference type="EMBL" id="QPI13723.1"/>
    </source>
</evidence>
<dbReference type="Proteomes" id="UP000595016">
    <property type="component" value="Segment"/>
</dbReference>
<keyword evidence="1" id="KW-0175">Coiled coil</keyword>
<gene>
    <name evidence="2" type="ORF">SIPHO4S_00027</name>
</gene>
<dbReference type="Pfam" id="PF13935">
    <property type="entry name" value="Ead_Ea22"/>
    <property type="match status" value="1"/>
</dbReference>
<keyword evidence="3" id="KW-1185">Reference proteome</keyword>
<evidence type="ECO:0000256" key="1">
    <source>
        <dbReference type="SAM" id="Coils"/>
    </source>
</evidence>
<sequence>MTDNKLSELKAAAMAATPGPWACEAYGDTGQYGVGVLLDENDEPKSGRQEQGEMLVMESVASLVNGAPNAAFIAAANPAAVLELLAERDADKKRIAELEEEFAFIMGQNDGMEKELRDKDERIEHLEAKLSAPLGSLW</sequence>
<evidence type="ECO:0000313" key="3">
    <source>
        <dbReference type="Proteomes" id="UP000595016"/>
    </source>
</evidence>
<proteinExistence type="predicted"/>
<dbReference type="EMBL" id="MW082583">
    <property type="protein sequence ID" value="QPI13723.1"/>
    <property type="molecule type" value="Genomic_DNA"/>
</dbReference>
<reference evidence="2 3" key="1">
    <citation type="submission" date="2020-10" db="EMBL/GenBank/DDBJ databases">
        <authorList>
            <person name="Dukhno E.A."/>
            <person name="Kornienko N.O."/>
            <person name="Shybanov S.R."/>
            <person name="Kharina A.V."/>
            <person name="Budzanivska I.G."/>
        </authorList>
    </citation>
    <scope>NUCLEOTIDE SEQUENCE [LARGE SCALE GENOMIC DNA]</scope>
</reference>
<feature type="coiled-coil region" evidence="1">
    <location>
        <begin position="81"/>
        <end position="129"/>
    </location>
</feature>
<organism evidence="2 3">
    <name type="scientific">Serratia phage Tsm2</name>
    <dbReference type="NCBI Taxonomy" id="2787014"/>
    <lineage>
        <taxon>Viruses</taxon>
        <taxon>Duplodnaviria</taxon>
        <taxon>Heunggongvirae</taxon>
        <taxon>Uroviricota</taxon>
        <taxon>Caudoviricetes</taxon>
        <taxon>Sarkviridae</taxon>
        <taxon>Otakuvirus</taxon>
        <taxon>Otakuvirus Tsm2</taxon>
    </lineage>
</organism>
<dbReference type="InterPro" id="IPR025153">
    <property type="entry name" value="Ead_Ea22"/>
</dbReference>
<evidence type="ECO:0008006" key="4">
    <source>
        <dbReference type="Google" id="ProtNLM"/>
    </source>
</evidence>
<protein>
    <recommendedName>
        <fullName evidence="4">Ead/Ea22-like family protein</fullName>
    </recommendedName>
</protein>